<dbReference type="InterPro" id="IPR029039">
    <property type="entry name" value="Flavoprotein-like_sf"/>
</dbReference>
<comment type="caution">
    <text evidence="2">The sequence shown here is derived from an EMBL/GenBank/DDBJ whole genome shotgun (WGS) entry which is preliminary data.</text>
</comment>
<feature type="domain" description="NADPH-dependent FMN reductase-like" evidence="1">
    <location>
        <begin position="21"/>
        <end position="160"/>
    </location>
</feature>
<dbReference type="GO" id="GO:0010181">
    <property type="term" value="F:FMN binding"/>
    <property type="evidence" value="ECO:0007669"/>
    <property type="project" value="TreeGrafter"/>
</dbReference>
<keyword evidence="3" id="KW-1185">Reference proteome</keyword>
<dbReference type="Pfam" id="PF03358">
    <property type="entry name" value="FMN_red"/>
    <property type="match status" value="1"/>
</dbReference>
<accession>A0A7K0CZH9</accession>
<gene>
    <name evidence="2" type="ORF">NRB20_19530</name>
</gene>
<dbReference type="Proteomes" id="UP000438448">
    <property type="component" value="Unassembled WGS sequence"/>
</dbReference>
<dbReference type="RefSeq" id="WP_153409562.1">
    <property type="nucleotide sequence ID" value="NZ_WEGK01000003.1"/>
</dbReference>
<organism evidence="2 3">
    <name type="scientific">Nocardia macrotermitis</name>
    <dbReference type="NCBI Taxonomy" id="2585198"/>
    <lineage>
        <taxon>Bacteria</taxon>
        <taxon>Bacillati</taxon>
        <taxon>Actinomycetota</taxon>
        <taxon>Actinomycetes</taxon>
        <taxon>Mycobacteriales</taxon>
        <taxon>Nocardiaceae</taxon>
        <taxon>Nocardia</taxon>
    </lineage>
</organism>
<dbReference type="Gene3D" id="3.40.50.360">
    <property type="match status" value="1"/>
</dbReference>
<reference evidence="2 3" key="1">
    <citation type="submission" date="2019-10" db="EMBL/GenBank/DDBJ databases">
        <title>Nocardia macrotermitis sp. nov. and Nocardia aurantia sp. nov., isolated from the gut of fungus growing-termite Macrotermes natalensis.</title>
        <authorList>
            <person name="Benndorf R."/>
            <person name="Schwitalla J."/>
            <person name="Martin K."/>
            <person name="De Beer W."/>
            <person name="Kaster A.-K."/>
            <person name="Vollmers J."/>
            <person name="Poulsen M."/>
            <person name="Beemelmanns C."/>
        </authorList>
    </citation>
    <scope>NUCLEOTIDE SEQUENCE [LARGE SCALE GENOMIC DNA]</scope>
    <source>
        <strain evidence="2 3">RB20</strain>
    </source>
</reference>
<dbReference type="InterPro" id="IPR005025">
    <property type="entry name" value="FMN_Rdtase-like_dom"/>
</dbReference>
<sequence length="204" mass="21185">MTASTTSADPAVAARDGRPFVVGLGGTLRAGSTTERALRHCLSAVERQGGRTALFCGADINLPMYNPHDPERTPEAIALIEALRSADAVVIGSPGYHGGISGLVKNALDYIEDLRGDPTVYLDNKPLGCITCAYGWQAAVGTLGQLRAIGHALRAWPTPLGVPINSADPIWDAEGNLSDETVAAQLDLLATQVLTFAPAGGARA</sequence>
<protein>
    <recommendedName>
        <fullName evidence="1">NADPH-dependent FMN reductase-like domain-containing protein</fullName>
    </recommendedName>
</protein>
<proteinExistence type="predicted"/>
<dbReference type="PANTHER" id="PTHR30543:SF21">
    <property type="entry name" value="NAD(P)H-DEPENDENT FMN REDUCTASE LOT6"/>
    <property type="match status" value="1"/>
</dbReference>
<evidence type="ECO:0000313" key="3">
    <source>
        <dbReference type="Proteomes" id="UP000438448"/>
    </source>
</evidence>
<dbReference type="EMBL" id="WEGK01000003">
    <property type="protein sequence ID" value="MQY18869.1"/>
    <property type="molecule type" value="Genomic_DNA"/>
</dbReference>
<dbReference type="GO" id="GO:0016491">
    <property type="term" value="F:oxidoreductase activity"/>
    <property type="evidence" value="ECO:0007669"/>
    <property type="project" value="InterPro"/>
</dbReference>
<dbReference type="OrthoDB" id="9812295at2"/>
<evidence type="ECO:0000259" key="1">
    <source>
        <dbReference type="Pfam" id="PF03358"/>
    </source>
</evidence>
<dbReference type="InterPro" id="IPR050712">
    <property type="entry name" value="NAD(P)H-dep_reductase"/>
</dbReference>
<dbReference type="SUPFAM" id="SSF52218">
    <property type="entry name" value="Flavoproteins"/>
    <property type="match status" value="1"/>
</dbReference>
<name>A0A7K0CZH9_9NOCA</name>
<dbReference type="AlphaFoldDB" id="A0A7K0CZH9"/>
<dbReference type="GO" id="GO:0005829">
    <property type="term" value="C:cytosol"/>
    <property type="evidence" value="ECO:0007669"/>
    <property type="project" value="TreeGrafter"/>
</dbReference>
<evidence type="ECO:0000313" key="2">
    <source>
        <dbReference type="EMBL" id="MQY18869.1"/>
    </source>
</evidence>
<dbReference type="PANTHER" id="PTHR30543">
    <property type="entry name" value="CHROMATE REDUCTASE"/>
    <property type="match status" value="1"/>
</dbReference>